<organism evidence="1 2">
    <name type="scientific">Pseudomonas abietaniphila</name>
    <dbReference type="NCBI Taxonomy" id="89065"/>
    <lineage>
        <taxon>Bacteria</taxon>
        <taxon>Pseudomonadati</taxon>
        <taxon>Pseudomonadota</taxon>
        <taxon>Gammaproteobacteria</taxon>
        <taxon>Pseudomonadales</taxon>
        <taxon>Pseudomonadaceae</taxon>
        <taxon>Pseudomonas</taxon>
    </lineage>
</organism>
<protein>
    <recommendedName>
        <fullName evidence="3">Lipoprotein</fullName>
    </recommendedName>
</protein>
<dbReference type="AlphaFoldDB" id="A0A1G8E1E3"/>
<dbReference type="Proteomes" id="UP000182894">
    <property type="component" value="Unassembled WGS sequence"/>
</dbReference>
<accession>A0A1G8E1E3</accession>
<dbReference type="EMBL" id="FNCO01000007">
    <property type="protein sequence ID" value="SDH63756.1"/>
    <property type="molecule type" value="Genomic_DNA"/>
</dbReference>
<dbReference type="PROSITE" id="PS51257">
    <property type="entry name" value="PROKAR_LIPOPROTEIN"/>
    <property type="match status" value="1"/>
</dbReference>
<gene>
    <name evidence="1" type="ORF">SAMN05216605_107208</name>
</gene>
<sequence>MKRLSLMAGRHIGLGVALGLMLGGCAQSPAPSRSFNDPAAMRYINDHGLRVDVEIPAKDFVTASMVIDAKTAMAAQQTSQNAANAAHGAGLAGLLVLGALHSQMGSGALERDARHEAENDAKPMASLLAGNPLDSQLQERYRQASADAGLRQAQNPIAGRLVIRPHIVLAPDRGSFSLLNEVELQDIAGSALYHARIEVFSQSFRRCGASCIDDGQLDLANVTTVLNASIDESMKVLAQDLQTQGNAGREQTIRYVINGHRHVERGQLLSSSDTYVRYRSLDGAVRSAPVKLEDSTLLPALQQVAGAPAQVVPSLQP</sequence>
<keyword evidence="2" id="KW-1185">Reference proteome</keyword>
<name>A0A1G8E1E3_9PSED</name>
<evidence type="ECO:0000313" key="1">
    <source>
        <dbReference type="EMBL" id="SDH63756.1"/>
    </source>
</evidence>
<evidence type="ECO:0008006" key="3">
    <source>
        <dbReference type="Google" id="ProtNLM"/>
    </source>
</evidence>
<proteinExistence type="predicted"/>
<dbReference type="STRING" id="89065.SAMN05216605_107208"/>
<reference evidence="2" key="1">
    <citation type="submission" date="2016-10" db="EMBL/GenBank/DDBJ databases">
        <authorList>
            <person name="Varghese N."/>
            <person name="Submissions S."/>
        </authorList>
    </citation>
    <scope>NUCLEOTIDE SEQUENCE [LARGE SCALE GENOMIC DNA]</scope>
    <source>
        <strain evidence="2">ATCC 700689</strain>
    </source>
</reference>
<evidence type="ECO:0000313" key="2">
    <source>
        <dbReference type="Proteomes" id="UP000182894"/>
    </source>
</evidence>